<evidence type="ECO:0000313" key="15">
    <source>
        <dbReference type="EMBL" id="SFA90819.1"/>
    </source>
</evidence>
<evidence type="ECO:0000256" key="7">
    <source>
        <dbReference type="ARBA" id="ARBA00022692"/>
    </source>
</evidence>
<evidence type="ECO:0000256" key="9">
    <source>
        <dbReference type="ARBA" id="ARBA00022989"/>
    </source>
</evidence>
<sequence>MASRPARVPGRWTLRRRLVAVLVLLLVASAATTGVVSTIALRGSLVDQLDERLVQASDRAGRFGPGGERGPVGDGVVGDGVVGDGVVGDGVVGPGGPPPQDVGTLALYADDGVVEQAGYYSAESGTFVALTDAQADRLLAVPAGGGPVTVDVAGLGGYRVLATSTDDGRLVVTGLSLSDVGTTVEGYVLVQVLVALVVLGVGVVVGLLLVRRELRPLDRVAATARRVAALPLSRGEVAIPERVAAADTDPATEVGQVGAALNGLLHHVERALADRQASETQVRQFVADASHELRTPLASIRGYAELVRRSPETLPADARQALARVESESRRMTALVEDLLLLARLDAGRPLAEGSVDLVALAVDAVADAHAAGRDHVWRLDLGTGDDEEPPDVLARGDEDRLRQVLANLLSNARLHTPPGTVVTVGARADGARVRLVVADDGPGIDPALRDRLFQRFTRGDASRNRASGTTGLGLAIVDAVVGAHGGAIAVESAVAGERPDGRHGTTFTVTLPAHGVPRPAPVAAGQSG</sequence>
<evidence type="ECO:0000256" key="12">
    <source>
        <dbReference type="SAM" id="Phobius"/>
    </source>
</evidence>
<dbReference type="FunFam" id="3.30.565.10:FF:000006">
    <property type="entry name" value="Sensor histidine kinase WalK"/>
    <property type="match status" value="1"/>
</dbReference>
<dbReference type="Pfam" id="PF02518">
    <property type="entry name" value="HATPase_c"/>
    <property type="match status" value="1"/>
</dbReference>
<evidence type="ECO:0000256" key="4">
    <source>
        <dbReference type="ARBA" id="ARBA00012438"/>
    </source>
</evidence>
<organism evidence="15 16">
    <name type="scientific">Cellulomonas marina</name>
    <dbReference type="NCBI Taxonomy" id="988821"/>
    <lineage>
        <taxon>Bacteria</taxon>
        <taxon>Bacillati</taxon>
        <taxon>Actinomycetota</taxon>
        <taxon>Actinomycetes</taxon>
        <taxon>Micrococcales</taxon>
        <taxon>Cellulomonadaceae</taxon>
        <taxon>Cellulomonas</taxon>
    </lineage>
</organism>
<dbReference type="EMBL" id="FOKA01000003">
    <property type="protein sequence ID" value="SFA90819.1"/>
    <property type="molecule type" value="Genomic_DNA"/>
</dbReference>
<feature type="domain" description="Histidine kinase" evidence="13">
    <location>
        <begin position="288"/>
        <end position="516"/>
    </location>
</feature>
<dbReference type="Pfam" id="PF00512">
    <property type="entry name" value="HisKA"/>
    <property type="match status" value="1"/>
</dbReference>
<dbReference type="FunFam" id="1.10.287.130:FF:000001">
    <property type="entry name" value="Two-component sensor histidine kinase"/>
    <property type="match status" value="1"/>
</dbReference>
<dbReference type="PRINTS" id="PR00344">
    <property type="entry name" value="BCTRLSENSOR"/>
</dbReference>
<evidence type="ECO:0000256" key="1">
    <source>
        <dbReference type="ARBA" id="ARBA00000085"/>
    </source>
</evidence>
<keyword evidence="5" id="KW-0597">Phosphoprotein</keyword>
<dbReference type="Gene3D" id="6.10.340.10">
    <property type="match status" value="1"/>
</dbReference>
<dbReference type="SMART" id="SM00304">
    <property type="entry name" value="HAMP"/>
    <property type="match status" value="1"/>
</dbReference>
<evidence type="ECO:0000256" key="10">
    <source>
        <dbReference type="ARBA" id="ARBA00023012"/>
    </source>
</evidence>
<keyword evidence="11 12" id="KW-0472">Membrane</keyword>
<dbReference type="InterPro" id="IPR003660">
    <property type="entry name" value="HAMP_dom"/>
</dbReference>
<keyword evidence="7 12" id="KW-0812">Transmembrane</keyword>
<dbReference type="PANTHER" id="PTHR45436">
    <property type="entry name" value="SENSOR HISTIDINE KINASE YKOH"/>
    <property type="match status" value="1"/>
</dbReference>
<evidence type="ECO:0000259" key="14">
    <source>
        <dbReference type="PROSITE" id="PS50885"/>
    </source>
</evidence>
<evidence type="ECO:0000259" key="13">
    <source>
        <dbReference type="PROSITE" id="PS50109"/>
    </source>
</evidence>
<keyword evidence="8 15" id="KW-0418">Kinase</keyword>
<protein>
    <recommendedName>
        <fullName evidence="4">histidine kinase</fullName>
        <ecNumber evidence="4">2.7.13.3</ecNumber>
    </recommendedName>
</protein>
<evidence type="ECO:0000256" key="6">
    <source>
        <dbReference type="ARBA" id="ARBA00022679"/>
    </source>
</evidence>
<feature type="domain" description="HAMP" evidence="14">
    <location>
        <begin position="211"/>
        <end position="273"/>
    </location>
</feature>
<dbReference type="PROSITE" id="PS50885">
    <property type="entry name" value="HAMP"/>
    <property type="match status" value="1"/>
</dbReference>
<dbReference type="SUPFAM" id="SSF47384">
    <property type="entry name" value="Homodimeric domain of signal transducing histidine kinase"/>
    <property type="match status" value="1"/>
</dbReference>
<dbReference type="GO" id="GO:0005509">
    <property type="term" value="F:calcium ion binding"/>
    <property type="evidence" value="ECO:0007669"/>
    <property type="project" value="UniProtKB-ARBA"/>
</dbReference>
<dbReference type="InterPro" id="IPR050428">
    <property type="entry name" value="TCS_sensor_his_kinase"/>
</dbReference>
<dbReference type="AlphaFoldDB" id="A0A1I0WPX4"/>
<reference evidence="15 16" key="1">
    <citation type="submission" date="2016-10" db="EMBL/GenBank/DDBJ databases">
        <authorList>
            <person name="de Groot N.N."/>
        </authorList>
    </citation>
    <scope>NUCLEOTIDE SEQUENCE [LARGE SCALE GENOMIC DNA]</scope>
    <source>
        <strain evidence="15 16">CGMCC 4.6945</strain>
    </source>
</reference>
<dbReference type="CDD" id="cd00082">
    <property type="entry name" value="HisKA"/>
    <property type="match status" value="1"/>
</dbReference>
<keyword evidence="16" id="KW-1185">Reference proteome</keyword>
<dbReference type="Proteomes" id="UP000199012">
    <property type="component" value="Unassembled WGS sequence"/>
</dbReference>
<evidence type="ECO:0000313" key="16">
    <source>
        <dbReference type="Proteomes" id="UP000199012"/>
    </source>
</evidence>
<keyword evidence="10" id="KW-0902">Two-component regulatory system</keyword>
<evidence type="ECO:0000256" key="3">
    <source>
        <dbReference type="ARBA" id="ARBA00004236"/>
    </source>
</evidence>
<dbReference type="GO" id="GO:0005886">
    <property type="term" value="C:plasma membrane"/>
    <property type="evidence" value="ECO:0007669"/>
    <property type="project" value="UniProtKB-SubCell"/>
</dbReference>
<evidence type="ECO:0000256" key="11">
    <source>
        <dbReference type="ARBA" id="ARBA00023136"/>
    </source>
</evidence>
<dbReference type="PANTHER" id="PTHR45436:SF5">
    <property type="entry name" value="SENSOR HISTIDINE KINASE TRCS"/>
    <property type="match status" value="1"/>
</dbReference>
<dbReference type="STRING" id="988821.SAMN05421867_103153"/>
<dbReference type="CDD" id="cd00075">
    <property type="entry name" value="HATPase"/>
    <property type="match status" value="1"/>
</dbReference>
<dbReference type="InterPro" id="IPR003594">
    <property type="entry name" value="HATPase_dom"/>
</dbReference>
<feature type="transmembrane region" description="Helical" evidence="12">
    <location>
        <begin position="186"/>
        <end position="210"/>
    </location>
</feature>
<dbReference type="GO" id="GO:0000155">
    <property type="term" value="F:phosphorelay sensor kinase activity"/>
    <property type="evidence" value="ECO:0007669"/>
    <property type="project" value="InterPro"/>
</dbReference>
<evidence type="ECO:0000256" key="8">
    <source>
        <dbReference type="ARBA" id="ARBA00022777"/>
    </source>
</evidence>
<dbReference type="SMART" id="SM00387">
    <property type="entry name" value="HATPase_c"/>
    <property type="match status" value="1"/>
</dbReference>
<gene>
    <name evidence="15" type="ORF">SAMN05421867_103153</name>
</gene>
<keyword evidence="9 12" id="KW-1133">Transmembrane helix</keyword>
<dbReference type="InterPro" id="IPR036097">
    <property type="entry name" value="HisK_dim/P_sf"/>
</dbReference>
<accession>A0A1I0WPX4</accession>
<dbReference type="PROSITE" id="PS50109">
    <property type="entry name" value="HIS_KIN"/>
    <property type="match status" value="1"/>
</dbReference>
<dbReference type="InterPro" id="IPR036890">
    <property type="entry name" value="HATPase_C_sf"/>
</dbReference>
<dbReference type="SUPFAM" id="SSF55874">
    <property type="entry name" value="ATPase domain of HSP90 chaperone/DNA topoisomerase II/histidine kinase"/>
    <property type="match status" value="1"/>
</dbReference>
<comment type="catalytic activity">
    <reaction evidence="1">
        <text>ATP + protein L-histidine = ADP + protein N-phospho-L-histidine.</text>
        <dbReference type="EC" id="2.7.13.3"/>
    </reaction>
</comment>
<evidence type="ECO:0000256" key="2">
    <source>
        <dbReference type="ARBA" id="ARBA00001968"/>
    </source>
</evidence>
<comment type="cofactor">
    <cofactor evidence="2">
        <name>a divalent metal cation</name>
        <dbReference type="ChEBI" id="CHEBI:60240"/>
    </cofactor>
</comment>
<dbReference type="Gene3D" id="1.10.287.130">
    <property type="match status" value="1"/>
</dbReference>
<dbReference type="RefSeq" id="WP_090031136.1">
    <property type="nucleotide sequence ID" value="NZ_BONM01000002.1"/>
</dbReference>
<dbReference type="SMART" id="SM00388">
    <property type="entry name" value="HisKA"/>
    <property type="match status" value="1"/>
</dbReference>
<dbReference type="InterPro" id="IPR003661">
    <property type="entry name" value="HisK_dim/P_dom"/>
</dbReference>
<proteinExistence type="predicted"/>
<dbReference type="EC" id="2.7.13.3" evidence="4"/>
<dbReference type="Gene3D" id="3.30.565.10">
    <property type="entry name" value="Histidine kinase-like ATPase, C-terminal domain"/>
    <property type="match status" value="1"/>
</dbReference>
<dbReference type="InterPro" id="IPR004358">
    <property type="entry name" value="Sig_transdc_His_kin-like_C"/>
</dbReference>
<evidence type="ECO:0000256" key="5">
    <source>
        <dbReference type="ARBA" id="ARBA00022553"/>
    </source>
</evidence>
<name>A0A1I0WPX4_9CELL</name>
<dbReference type="InterPro" id="IPR005467">
    <property type="entry name" value="His_kinase_dom"/>
</dbReference>
<dbReference type="OrthoDB" id="9786919at2"/>
<keyword evidence="6" id="KW-0808">Transferase</keyword>
<comment type="subcellular location">
    <subcellularLocation>
        <location evidence="3">Cell membrane</location>
    </subcellularLocation>
</comment>